<keyword evidence="2" id="KW-1185">Reference proteome</keyword>
<protein>
    <submittedName>
        <fullName evidence="1">Uncharacterized protein</fullName>
    </submittedName>
</protein>
<comment type="caution">
    <text evidence="1">The sequence shown here is derived from an EMBL/GenBank/DDBJ whole genome shotgun (WGS) entry which is preliminary data.</text>
</comment>
<accession>A0A8S9ZLH8</accession>
<dbReference type="AlphaFoldDB" id="A0A8S9ZLH8"/>
<evidence type="ECO:0000313" key="2">
    <source>
        <dbReference type="Proteomes" id="UP000605970"/>
    </source>
</evidence>
<name>A0A8S9ZLH8_9BILA</name>
<proteinExistence type="predicted"/>
<sequence>MESDIINLMLAFLKDGISFSGLNCFYCFKEKNNIREYVNTKIKESPLQISSRNIIKEIIEEASTSNNNNNNAENIKCYCEMEEVNIINEMEVEEEIQKRIKLFVSNIYHAYWENKRICVALKRI</sequence>
<gene>
    <name evidence="1" type="ORF">Mgra_00006389</name>
</gene>
<dbReference type="EMBL" id="JABEBT010000062">
    <property type="protein sequence ID" value="KAF7634210.1"/>
    <property type="molecule type" value="Genomic_DNA"/>
</dbReference>
<dbReference type="Proteomes" id="UP000605970">
    <property type="component" value="Unassembled WGS sequence"/>
</dbReference>
<organism evidence="1 2">
    <name type="scientific">Meloidogyne graminicola</name>
    <dbReference type="NCBI Taxonomy" id="189291"/>
    <lineage>
        <taxon>Eukaryota</taxon>
        <taxon>Metazoa</taxon>
        <taxon>Ecdysozoa</taxon>
        <taxon>Nematoda</taxon>
        <taxon>Chromadorea</taxon>
        <taxon>Rhabditida</taxon>
        <taxon>Tylenchina</taxon>
        <taxon>Tylenchomorpha</taxon>
        <taxon>Tylenchoidea</taxon>
        <taxon>Meloidogynidae</taxon>
        <taxon>Meloidogyninae</taxon>
        <taxon>Meloidogyne</taxon>
    </lineage>
</organism>
<evidence type="ECO:0000313" key="1">
    <source>
        <dbReference type="EMBL" id="KAF7634210.1"/>
    </source>
</evidence>
<reference evidence="1" key="1">
    <citation type="journal article" date="2020" name="Ecol. Evol.">
        <title>Genome structure and content of the rice root-knot nematode (Meloidogyne graminicola).</title>
        <authorList>
            <person name="Phan N.T."/>
            <person name="Danchin E.G.J."/>
            <person name="Klopp C."/>
            <person name="Perfus-Barbeoch L."/>
            <person name="Kozlowski D.K."/>
            <person name="Koutsovoulos G.D."/>
            <person name="Lopez-Roques C."/>
            <person name="Bouchez O."/>
            <person name="Zahm M."/>
            <person name="Besnard G."/>
            <person name="Bellafiore S."/>
        </authorList>
    </citation>
    <scope>NUCLEOTIDE SEQUENCE</scope>
    <source>
        <strain evidence="1">VN-18</strain>
    </source>
</reference>